<feature type="region of interest" description="Disordered" evidence="1">
    <location>
        <begin position="105"/>
        <end position="142"/>
    </location>
</feature>
<reference evidence="4 5" key="1">
    <citation type="submission" date="2023-07" db="EMBL/GenBank/DDBJ databases">
        <title>Comparative genomics of wheat-associated soil bacteria to identify genetic determinants of phenazine resistance.</title>
        <authorList>
            <person name="Mouncey N."/>
        </authorList>
    </citation>
    <scope>NUCLEOTIDE SEQUENCE [LARGE SCALE GENOMIC DNA]</scope>
    <source>
        <strain evidence="4 5">B2I6</strain>
    </source>
</reference>
<feature type="transmembrane region" description="Helical" evidence="2">
    <location>
        <begin position="40"/>
        <end position="65"/>
    </location>
</feature>
<evidence type="ECO:0000313" key="4">
    <source>
        <dbReference type="EMBL" id="MDQ0577952.1"/>
    </source>
</evidence>
<keyword evidence="5" id="KW-1185">Reference proteome</keyword>
<evidence type="ECO:0000313" key="5">
    <source>
        <dbReference type="Proteomes" id="UP001230654"/>
    </source>
</evidence>
<keyword evidence="2" id="KW-0472">Membrane</keyword>
<name>A0ABU0NFT2_STRRH</name>
<keyword evidence="2" id="KW-0812">Transmembrane</keyword>
<keyword evidence="2" id="KW-1133">Transmembrane helix</keyword>
<evidence type="ECO:0000256" key="2">
    <source>
        <dbReference type="SAM" id="Phobius"/>
    </source>
</evidence>
<protein>
    <recommendedName>
        <fullName evidence="3">SGNH domain-containing protein</fullName>
    </recommendedName>
</protein>
<evidence type="ECO:0000256" key="1">
    <source>
        <dbReference type="SAM" id="MobiDB-lite"/>
    </source>
</evidence>
<dbReference type="InterPro" id="IPR043968">
    <property type="entry name" value="SGNH"/>
</dbReference>
<feature type="compositionally biased region" description="Polar residues" evidence="1">
    <location>
        <begin position="112"/>
        <end position="131"/>
    </location>
</feature>
<dbReference type="Proteomes" id="UP001230654">
    <property type="component" value="Unassembled WGS sequence"/>
</dbReference>
<feature type="region of interest" description="Disordered" evidence="1">
    <location>
        <begin position="1"/>
        <end position="25"/>
    </location>
</feature>
<feature type="transmembrane region" description="Helical" evidence="2">
    <location>
        <begin position="77"/>
        <end position="98"/>
    </location>
</feature>
<evidence type="ECO:0000259" key="3">
    <source>
        <dbReference type="Pfam" id="PF19040"/>
    </source>
</evidence>
<sequence length="245" mass="26388">MPAVTRSGPGIRPSRTPSEGSFRASTWDGGWPNAVRTFHAVLFTVRCTVTVTVAMVSFLLIELPIQHGAPRLLRRPLPALVTTGLGLAAVATAAVVALPAGAGLGPSTATARQETTTAPTDPYDSTGQAPHSATRRHHKPGTPVSAVIAGDSIAWSLLHYLPPTPGVAIHDVTRQGCGLALGSPYRYFGTLHNVSRRCEQWPSDLRQAIDRHDPDVVVILFGRWETMDRVRDEQWTHIGVKAFDQ</sequence>
<feature type="domain" description="SGNH" evidence="3">
    <location>
        <begin position="135"/>
        <end position="227"/>
    </location>
</feature>
<comment type="caution">
    <text evidence="4">The sequence shown here is derived from an EMBL/GenBank/DDBJ whole genome shotgun (WGS) entry which is preliminary data.</text>
</comment>
<dbReference type="EMBL" id="JAUSWV010000001">
    <property type="protein sequence ID" value="MDQ0577952.1"/>
    <property type="molecule type" value="Genomic_DNA"/>
</dbReference>
<organism evidence="4 5">
    <name type="scientific">Streptomyces rishiriensis</name>
    <dbReference type="NCBI Taxonomy" id="68264"/>
    <lineage>
        <taxon>Bacteria</taxon>
        <taxon>Bacillati</taxon>
        <taxon>Actinomycetota</taxon>
        <taxon>Actinomycetes</taxon>
        <taxon>Kitasatosporales</taxon>
        <taxon>Streptomycetaceae</taxon>
        <taxon>Streptomyces</taxon>
    </lineage>
</organism>
<proteinExistence type="predicted"/>
<dbReference type="Pfam" id="PF19040">
    <property type="entry name" value="SGNH"/>
    <property type="match status" value="1"/>
</dbReference>
<gene>
    <name evidence="4" type="ORF">QF030_000130</name>
</gene>
<accession>A0ABU0NFT2</accession>